<keyword evidence="4 7" id="KW-1133">Transmembrane helix</keyword>
<reference evidence="10 11" key="1">
    <citation type="submission" date="2020-11" db="EMBL/GenBank/DDBJ databases">
        <title>Fusibacter basophilias sp. nov.</title>
        <authorList>
            <person name="Qiu D."/>
        </authorList>
    </citation>
    <scope>NUCLEOTIDE SEQUENCE [LARGE SCALE GENOMIC DNA]</scope>
    <source>
        <strain evidence="10 11">Q10-2</strain>
    </source>
</reference>
<feature type="transmembrane region" description="Helical" evidence="7">
    <location>
        <begin position="370"/>
        <end position="390"/>
    </location>
</feature>
<dbReference type="Pfam" id="PF12704">
    <property type="entry name" value="MacB_PCD"/>
    <property type="match status" value="1"/>
</dbReference>
<proteinExistence type="inferred from homology"/>
<keyword evidence="5 7" id="KW-0472">Membrane</keyword>
<gene>
    <name evidence="10" type="ORF">ISU02_08645</name>
</gene>
<dbReference type="PANTHER" id="PTHR30572:SF4">
    <property type="entry name" value="ABC TRANSPORTER PERMEASE YTRF"/>
    <property type="match status" value="1"/>
</dbReference>
<keyword evidence="11" id="KW-1185">Reference proteome</keyword>
<evidence type="ECO:0000256" key="1">
    <source>
        <dbReference type="ARBA" id="ARBA00004651"/>
    </source>
</evidence>
<comment type="similarity">
    <text evidence="6">Belongs to the ABC-4 integral membrane protein family.</text>
</comment>
<evidence type="ECO:0000259" key="9">
    <source>
        <dbReference type="Pfam" id="PF12704"/>
    </source>
</evidence>
<evidence type="ECO:0000259" key="8">
    <source>
        <dbReference type="Pfam" id="PF02687"/>
    </source>
</evidence>
<evidence type="ECO:0000256" key="2">
    <source>
        <dbReference type="ARBA" id="ARBA00022475"/>
    </source>
</evidence>
<evidence type="ECO:0000313" key="11">
    <source>
        <dbReference type="Proteomes" id="UP000614200"/>
    </source>
</evidence>
<dbReference type="InterPro" id="IPR003838">
    <property type="entry name" value="ABC3_permease_C"/>
</dbReference>
<feature type="transmembrane region" description="Helical" evidence="7">
    <location>
        <begin position="329"/>
        <end position="358"/>
    </location>
</feature>
<comment type="caution">
    <text evidence="10">The sequence shown here is derived from an EMBL/GenBank/DDBJ whole genome shotgun (WGS) entry which is preliminary data.</text>
</comment>
<feature type="domain" description="MacB-like periplasmic core" evidence="9">
    <location>
        <begin position="21"/>
        <end position="249"/>
    </location>
</feature>
<dbReference type="Pfam" id="PF02687">
    <property type="entry name" value="FtsX"/>
    <property type="match status" value="1"/>
</dbReference>
<feature type="domain" description="ABC3 transporter permease C-terminal" evidence="8">
    <location>
        <begin position="287"/>
        <end position="400"/>
    </location>
</feature>
<evidence type="ECO:0000256" key="7">
    <source>
        <dbReference type="SAM" id="Phobius"/>
    </source>
</evidence>
<evidence type="ECO:0000256" key="3">
    <source>
        <dbReference type="ARBA" id="ARBA00022692"/>
    </source>
</evidence>
<keyword evidence="3 7" id="KW-0812">Transmembrane</keyword>
<evidence type="ECO:0000256" key="4">
    <source>
        <dbReference type="ARBA" id="ARBA00022989"/>
    </source>
</evidence>
<name>A0ABR9ZRW0_9FIRM</name>
<dbReference type="InterPro" id="IPR050250">
    <property type="entry name" value="Macrolide_Exporter_MacB"/>
</dbReference>
<comment type="subcellular location">
    <subcellularLocation>
        <location evidence="1">Cell membrane</location>
        <topology evidence="1">Multi-pass membrane protein</topology>
    </subcellularLocation>
</comment>
<dbReference type="RefSeq" id="WP_194701414.1">
    <property type="nucleotide sequence ID" value="NZ_JADKNH010000004.1"/>
</dbReference>
<keyword evidence="2" id="KW-1003">Cell membrane</keyword>
<protein>
    <submittedName>
        <fullName evidence="10">ABC transporter permease</fullName>
    </submittedName>
</protein>
<organism evidence="10 11">
    <name type="scientific">Fusibacter ferrireducens</name>
    <dbReference type="NCBI Taxonomy" id="2785058"/>
    <lineage>
        <taxon>Bacteria</taxon>
        <taxon>Bacillati</taxon>
        <taxon>Bacillota</taxon>
        <taxon>Clostridia</taxon>
        <taxon>Eubacteriales</taxon>
        <taxon>Eubacteriales Family XII. Incertae Sedis</taxon>
        <taxon>Fusibacter</taxon>
    </lineage>
</organism>
<dbReference type="PANTHER" id="PTHR30572">
    <property type="entry name" value="MEMBRANE COMPONENT OF TRANSPORTER-RELATED"/>
    <property type="match status" value="1"/>
</dbReference>
<feature type="transmembrane region" description="Helical" evidence="7">
    <location>
        <begin position="284"/>
        <end position="308"/>
    </location>
</feature>
<evidence type="ECO:0000313" key="10">
    <source>
        <dbReference type="EMBL" id="MBF4693187.1"/>
    </source>
</evidence>
<accession>A0ABR9ZRW0</accession>
<evidence type="ECO:0000256" key="5">
    <source>
        <dbReference type="ARBA" id="ARBA00023136"/>
    </source>
</evidence>
<feature type="transmembrane region" description="Helical" evidence="7">
    <location>
        <begin position="21"/>
        <end position="42"/>
    </location>
</feature>
<dbReference type="Proteomes" id="UP000614200">
    <property type="component" value="Unassembled WGS sequence"/>
</dbReference>
<dbReference type="InterPro" id="IPR025857">
    <property type="entry name" value="MacB_PCD"/>
</dbReference>
<evidence type="ECO:0000256" key="6">
    <source>
        <dbReference type="ARBA" id="ARBA00038076"/>
    </source>
</evidence>
<dbReference type="EMBL" id="JADKNH010000004">
    <property type="protein sequence ID" value="MBF4693187.1"/>
    <property type="molecule type" value="Genomic_DNA"/>
</dbReference>
<sequence>MNFLESVRIALNAIFVNKMRSILTMLGIIIGIASVIAVFAIGNGGEVAINKEFETFGVNRMFLYHNWDEEINYRDLINVDDLDALRKVLSDDIEGISPNYTESMTLIQKMQKKNDKGKVVNVSGVNEDYNKIQQINLDAGRFIFKNDMITSRYVTVIDAQFAKDIFGKTDVLGEKISLSFYNQKLTFVIIGIQEAPKSSLFSGGNDTPTIYIPYSTLSKINGLGDLVYQAQINTKKDVNKDKLQENVKNLLAQRHHNKPDVYSLYSAESEMAAVNTVTGVLTGIISAIAAISLLVGGIGVMNIMLVSVTERTREIGIRKALGARRKDILMQFLVEAIIISLIGGIIGTLIGAGVAMLVAAKLSLPPIVPMNAVVIAWVFSAGVGIFFGLYPANQAAKLDPIDALRYE</sequence>